<keyword evidence="3" id="KW-1185">Reference proteome</keyword>
<proteinExistence type="predicted"/>
<dbReference type="WBParaSite" id="HNAJ_0000824101-mRNA-1">
    <property type="protein sequence ID" value="HNAJ_0000824101-mRNA-1"/>
    <property type="gene ID" value="HNAJ_0000824101"/>
</dbReference>
<feature type="region of interest" description="Disordered" evidence="1">
    <location>
        <begin position="494"/>
        <end position="521"/>
    </location>
</feature>
<dbReference type="OrthoDB" id="6247678at2759"/>
<accession>A0A158QHW8</accession>
<feature type="compositionally biased region" description="Low complexity" evidence="1">
    <location>
        <begin position="1171"/>
        <end position="1182"/>
    </location>
</feature>
<feature type="compositionally biased region" description="Basic and acidic residues" evidence="1">
    <location>
        <begin position="500"/>
        <end position="517"/>
    </location>
</feature>
<feature type="compositionally biased region" description="Polar residues" evidence="1">
    <location>
        <begin position="1281"/>
        <end position="1297"/>
    </location>
</feature>
<feature type="compositionally biased region" description="Polar residues" evidence="1">
    <location>
        <begin position="855"/>
        <end position="868"/>
    </location>
</feature>
<evidence type="ECO:0000256" key="1">
    <source>
        <dbReference type="SAM" id="MobiDB-lite"/>
    </source>
</evidence>
<feature type="region of interest" description="Disordered" evidence="1">
    <location>
        <begin position="1262"/>
        <end position="1403"/>
    </location>
</feature>
<protein>
    <submittedName>
        <fullName evidence="4">Med25_VWA domain-containing protein</fullName>
    </submittedName>
</protein>
<evidence type="ECO:0000313" key="2">
    <source>
        <dbReference type="EMBL" id="VDO04121.1"/>
    </source>
</evidence>
<feature type="region of interest" description="Disordered" evidence="1">
    <location>
        <begin position="1528"/>
        <end position="1555"/>
    </location>
</feature>
<feature type="compositionally biased region" description="Low complexity" evidence="1">
    <location>
        <begin position="640"/>
        <end position="656"/>
    </location>
</feature>
<feature type="compositionally biased region" description="Polar residues" evidence="1">
    <location>
        <begin position="1183"/>
        <end position="1201"/>
    </location>
</feature>
<reference evidence="2 3" key="2">
    <citation type="submission" date="2018-11" db="EMBL/GenBank/DDBJ databases">
        <authorList>
            <consortium name="Pathogen Informatics"/>
        </authorList>
    </citation>
    <scope>NUCLEOTIDE SEQUENCE [LARGE SCALE GENOMIC DNA]</scope>
</reference>
<feature type="compositionally biased region" description="Low complexity" evidence="1">
    <location>
        <begin position="1300"/>
        <end position="1343"/>
    </location>
</feature>
<feature type="compositionally biased region" description="Polar residues" evidence="1">
    <location>
        <begin position="773"/>
        <end position="782"/>
    </location>
</feature>
<feature type="compositionally biased region" description="Low complexity" evidence="1">
    <location>
        <begin position="734"/>
        <end position="745"/>
    </location>
</feature>
<organism evidence="4">
    <name type="scientific">Rodentolepis nana</name>
    <name type="common">Dwarf tapeworm</name>
    <name type="synonym">Hymenolepis nana</name>
    <dbReference type="NCBI Taxonomy" id="102285"/>
    <lineage>
        <taxon>Eukaryota</taxon>
        <taxon>Metazoa</taxon>
        <taxon>Spiralia</taxon>
        <taxon>Lophotrochozoa</taxon>
        <taxon>Platyhelminthes</taxon>
        <taxon>Cestoda</taxon>
        <taxon>Eucestoda</taxon>
        <taxon>Cyclophyllidea</taxon>
        <taxon>Hymenolepididae</taxon>
        <taxon>Rodentolepis</taxon>
    </lineage>
</organism>
<feature type="compositionally biased region" description="Polar residues" evidence="1">
    <location>
        <begin position="967"/>
        <end position="981"/>
    </location>
</feature>
<feature type="region of interest" description="Disordered" evidence="1">
    <location>
        <begin position="269"/>
        <end position="293"/>
    </location>
</feature>
<evidence type="ECO:0000313" key="3">
    <source>
        <dbReference type="Proteomes" id="UP000278807"/>
    </source>
</evidence>
<dbReference type="STRING" id="102285.A0A158QHW8"/>
<reference evidence="4" key="1">
    <citation type="submission" date="2016-04" db="UniProtKB">
        <authorList>
            <consortium name="WormBaseParasite"/>
        </authorList>
    </citation>
    <scope>IDENTIFICATION</scope>
</reference>
<gene>
    <name evidence="2" type="ORF">HNAJ_LOCUS8237</name>
</gene>
<feature type="compositionally biased region" description="Low complexity" evidence="1">
    <location>
        <begin position="994"/>
        <end position="1005"/>
    </location>
</feature>
<feature type="compositionally biased region" description="Polar residues" evidence="1">
    <location>
        <begin position="1351"/>
        <end position="1360"/>
    </location>
</feature>
<sequence>MWVECILSICEGVLMVECILPIFEGVLPGNPSVGNGFDSWPVGYIGECQLFSFVRALIGYVGECHCFSFVRALISLHIEPDIDPYLTLIAMNGPPDVAPISQDLYIPNETSVGSVPVQSVCASIPPPPRPTSSPSALLLAASQQSNTFHPLQQPIHSIPPEEPMSIDHIPTPAPITELPPDPIEDSAMAQLLESVDCIERPPEPLTEGLDNRDKFIPTESKVEPMEISTDTLDAPLSKQSLDNLDLPNPSPPIVTSAVLAVPTSSHLESRESSVKSANEIVEKPPLPPSVPSSVTPTIIPSPVRAASKRKSAFSFLDMIKAYADTLQPVDCVILMERCAPFSGGTKFMEYFKSEYLSKILCDLNGGPPVDTEFGRDPYTNLYSLHTFDWRKPEPSTPQVSDTAIIKSLYTKIEELRPRPVPPIAMQPDEGTPVIPLLRSALAIFDHLSTFRRRAIGKCQRRRHLILILRSPLVALDQLDAEAAVLSGEIIADSASAPSTNDDKEHSNDVQDSKDGVSEKGSIPNGVLARLRELLVAVSIFSPIEDKGFRKLAMLCNMLKPDIRRDQEWPTVIFSRELAQMSLSQRPTTTTTAATQQNAPRKTADPSPQTKRLQQPPSGYSGQPMGGAVMGMGNKEPSPRQLLQQPLQGHHQGGQQQMSPYINQQHQQQGPQGVMHHLGGGMDPSAPNQYQPRMSVSFGPGSNSMMTPVGSNQHTPLQHGSYSGPNSIEPTVGHQQQMQQQQPGMQRTLSSASAGPGSVPDTFGGGGNVGFQPSPANQPSLGNQGYGLAPPPMAGSEVQGVRPPVVPQHQQQYYSPMPPTPYEGEGALAGLSPAVAPDQFLRVNYPSNASPMCSNPNINASIGDSQPLPTSLPVLQNPSPSQAQPQQQAKQQQTPQHQTQSQPSPYAAGGGTPHSIEQQQGSLQYHMRQHASPYQASQQQQQQSPMAAGSQMLAGAQQQAYPMPEGNRCSTSGRGSPMNTMRTSGQGQSSGGPQGTPSAQQQPPTGRIGGAPGGMVPTGEERAIIWEGQLSLGGQISSYVQISADINAPRLSYVWHNNSRLVMQLEHFDRESHWGQSSENQAALLSRFQCPSPSSFAVAIVPPLNSFGQIPSGCIAFICLLCVGDNHLVGLVPRNAETFREDIVRRQMHRRQQPQQASQQQQQYDASLLEMQSQQILQQQQPSPAYSVNTPSMPNTPNKGVRATTVTPSPAMGRIGSGSASAAGMLPQQRIPSHGGMLVEDVADPQQQQQFMNTLTTNIYPQQMAPQSQPQGPPPQQQQIQRHSPASWQQQERPQPSVTLPPEMMQQQQQRAYQAYQQSQPPPIMSGGQPSQQQQQHIYHQGPGIPMGQSVGFIQQQARMSQGQPHPQGGYPGGGIPQPRQQFRDVSSRFQSTSNPAAGMASGNPEYHNAAAAAASAVPLPPAYTSNPMYEISHAQQYGGPMPTQQRMTSPPFTRPPGPAMGMRGAAGYVTPGGQRMTAAGYPTGRGVVMSARGGMVRMRGTVPAQQLMMGEAPPGLVYDGPIGIIEQQGQMQPQQGVFDPNMQAQPPQNQPNLFD</sequence>
<dbReference type="Proteomes" id="UP000278807">
    <property type="component" value="Unassembled WGS sequence"/>
</dbReference>
<feature type="compositionally biased region" description="Low complexity" evidence="1">
    <location>
        <begin position="663"/>
        <end position="672"/>
    </location>
</feature>
<feature type="compositionally biased region" description="Low complexity" evidence="1">
    <location>
        <begin position="929"/>
        <end position="950"/>
    </location>
</feature>
<feature type="compositionally biased region" description="Polar residues" evidence="1">
    <location>
        <begin position="700"/>
        <end position="728"/>
    </location>
</feature>
<feature type="region of interest" description="Disordered" evidence="1">
    <location>
        <begin position="700"/>
        <end position="788"/>
    </location>
</feature>
<dbReference type="EMBL" id="UZAE01012232">
    <property type="protein sequence ID" value="VDO04121.1"/>
    <property type="molecule type" value="Genomic_DNA"/>
</dbReference>
<feature type="compositionally biased region" description="Low complexity" evidence="1">
    <location>
        <begin position="875"/>
        <end position="904"/>
    </location>
</feature>
<feature type="region of interest" description="Disordered" evidence="1">
    <location>
        <begin position="582"/>
        <end position="688"/>
    </location>
</feature>
<feature type="compositionally biased region" description="Polar residues" evidence="1">
    <location>
        <begin position="595"/>
        <end position="620"/>
    </location>
</feature>
<feature type="region of interest" description="Disordered" evidence="1">
    <location>
        <begin position="855"/>
        <end position="1017"/>
    </location>
</feature>
<evidence type="ECO:0000313" key="4">
    <source>
        <dbReference type="WBParaSite" id="HNAJ_0000824101-mRNA-1"/>
    </source>
</evidence>
<feature type="region of interest" description="Disordered" evidence="1">
    <location>
        <begin position="1171"/>
        <end position="1201"/>
    </location>
</feature>
<name>A0A158QHW8_RODNA</name>